<dbReference type="AlphaFoldDB" id="A0A839F271"/>
<accession>A0A839F271</accession>
<evidence type="ECO:0000256" key="5">
    <source>
        <dbReference type="SAM" id="Phobius"/>
    </source>
</evidence>
<gene>
    <name evidence="6" type="ORF">FHW12_000512</name>
</gene>
<dbReference type="PANTHER" id="PTHR35371">
    <property type="entry name" value="INNER MEMBRANE PROTEIN"/>
    <property type="match status" value="1"/>
</dbReference>
<feature type="transmembrane region" description="Helical" evidence="5">
    <location>
        <begin position="56"/>
        <end position="73"/>
    </location>
</feature>
<feature type="transmembrane region" description="Helical" evidence="5">
    <location>
        <begin position="107"/>
        <end position="124"/>
    </location>
</feature>
<keyword evidence="7" id="KW-1185">Reference proteome</keyword>
<sequence>MKILAWSIVLGLVHVLVAASLSTAQRGLLWNIGPRDGVPAPLTGLAGRLDRASRNFLETFVFFAAAVLMLAFLQKGNEHTMLGAQIWFWARVAYLPAYAIGIPFLRTAVWAVALVGLVMVVSALF</sequence>
<dbReference type="RefSeq" id="WP_310735116.1">
    <property type="nucleotide sequence ID" value="NZ_JACGXL010000001.1"/>
</dbReference>
<dbReference type="Proteomes" id="UP000550401">
    <property type="component" value="Unassembled WGS sequence"/>
</dbReference>
<keyword evidence="2 5" id="KW-0812">Transmembrane</keyword>
<evidence type="ECO:0000256" key="2">
    <source>
        <dbReference type="ARBA" id="ARBA00022692"/>
    </source>
</evidence>
<keyword evidence="4 5" id="KW-0472">Membrane</keyword>
<proteinExistence type="predicted"/>
<name>A0A839F271_9GAMM</name>
<organism evidence="6 7">
    <name type="scientific">Dokdonella fugitiva</name>
    <dbReference type="NCBI Taxonomy" id="328517"/>
    <lineage>
        <taxon>Bacteria</taxon>
        <taxon>Pseudomonadati</taxon>
        <taxon>Pseudomonadota</taxon>
        <taxon>Gammaproteobacteria</taxon>
        <taxon>Lysobacterales</taxon>
        <taxon>Rhodanobacteraceae</taxon>
        <taxon>Dokdonella</taxon>
    </lineage>
</organism>
<dbReference type="InterPro" id="IPR023352">
    <property type="entry name" value="MAPEG-like_dom_sf"/>
</dbReference>
<dbReference type="InterPro" id="IPR001129">
    <property type="entry name" value="Membr-assoc_MAPEG"/>
</dbReference>
<keyword evidence="3 5" id="KW-1133">Transmembrane helix</keyword>
<protein>
    <submittedName>
        <fullName evidence="6">Putative MAPEG superfamily protein</fullName>
    </submittedName>
</protein>
<evidence type="ECO:0000313" key="7">
    <source>
        <dbReference type="Proteomes" id="UP000550401"/>
    </source>
</evidence>
<comment type="subcellular location">
    <subcellularLocation>
        <location evidence="1">Membrane</location>
    </subcellularLocation>
</comment>
<reference evidence="6 7" key="1">
    <citation type="submission" date="2020-07" db="EMBL/GenBank/DDBJ databases">
        <title>Genomic Encyclopedia of Type Strains, Phase IV (KMG-V): Genome sequencing to study the core and pangenomes of soil and plant-associated prokaryotes.</title>
        <authorList>
            <person name="Whitman W."/>
        </authorList>
    </citation>
    <scope>NUCLEOTIDE SEQUENCE [LARGE SCALE GENOMIC DNA]</scope>
    <source>
        <strain evidence="6 7">RH2WT43</strain>
    </source>
</reference>
<dbReference type="EMBL" id="JACGXL010000001">
    <property type="protein sequence ID" value="MBA8886321.1"/>
    <property type="molecule type" value="Genomic_DNA"/>
</dbReference>
<comment type="caution">
    <text evidence="6">The sequence shown here is derived from an EMBL/GenBank/DDBJ whole genome shotgun (WGS) entry which is preliminary data.</text>
</comment>
<evidence type="ECO:0000256" key="3">
    <source>
        <dbReference type="ARBA" id="ARBA00022989"/>
    </source>
</evidence>
<evidence type="ECO:0000313" key="6">
    <source>
        <dbReference type="EMBL" id="MBA8886321.1"/>
    </source>
</evidence>
<dbReference type="GO" id="GO:0016020">
    <property type="term" value="C:membrane"/>
    <property type="evidence" value="ECO:0007669"/>
    <property type="project" value="UniProtKB-SubCell"/>
</dbReference>
<evidence type="ECO:0000256" key="4">
    <source>
        <dbReference type="ARBA" id="ARBA00023136"/>
    </source>
</evidence>
<dbReference type="SUPFAM" id="SSF161084">
    <property type="entry name" value="MAPEG domain-like"/>
    <property type="match status" value="1"/>
</dbReference>
<dbReference type="PANTHER" id="PTHR35371:SF1">
    <property type="entry name" value="BLR7753 PROTEIN"/>
    <property type="match status" value="1"/>
</dbReference>
<dbReference type="Gene3D" id="1.20.120.550">
    <property type="entry name" value="Membrane associated eicosanoid/glutathione metabolism-like domain"/>
    <property type="match status" value="1"/>
</dbReference>
<evidence type="ECO:0000256" key="1">
    <source>
        <dbReference type="ARBA" id="ARBA00004370"/>
    </source>
</evidence>
<dbReference type="Pfam" id="PF01124">
    <property type="entry name" value="MAPEG"/>
    <property type="match status" value="1"/>
</dbReference>